<dbReference type="PROSITE" id="PS51782">
    <property type="entry name" value="LYSM"/>
    <property type="match status" value="1"/>
</dbReference>
<dbReference type="PANTHER" id="PTHR39576:SF2">
    <property type="entry name" value="ATTACHING AND EFFACING PROTEIN HOMOLOG-RELATED"/>
    <property type="match status" value="1"/>
</dbReference>
<dbReference type="RefSeq" id="WP_201896563.1">
    <property type="nucleotide sequence ID" value="NZ_CP068149.1"/>
</dbReference>
<name>A0ABX7DB68_SERLI</name>
<gene>
    <name evidence="3" type="ORF">I6I38_24885</name>
</gene>
<dbReference type="InterPro" id="IPR003535">
    <property type="entry name" value="Intimin/invasin_bac"/>
</dbReference>
<protein>
    <submittedName>
        <fullName evidence="3">Inverse autotransporter beta domain-containing protein</fullName>
    </submittedName>
</protein>
<accession>A0ABX7DB68</accession>
<dbReference type="Gene3D" id="2.60.40.1080">
    <property type="match status" value="1"/>
</dbReference>
<dbReference type="InterPro" id="IPR015217">
    <property type="entry name" value="Invasin_dom_3"/>
</dbReference>
<dbReference type="PRINTS" id="PR01369">
    <property type="entry name" value="INTIMIN"/>
</dbReference>
<dbReference type="Gene3D" id="2.40.160.160">
    <property type="entry name" value="Inverse autotransporter, beta-domain"/>
    <property type="match status" value="1"/>
</dbReference>
<dbReference type="Proteomes" id="UP000595237">
    <property type="component" value="Plasmid unnamed"/>
</dbReference>
<reference evidence="3 4" key="1">
    <citation type="submission" date="2021-01" db="EMBL/GenBank/DDBJ databases">
        <title>FDA dAtabase for Regulatory Grade micrObial Sequences (FDA-ARGOS): Supporting development and validation of Infectious Disease Dx tests.</title>
        <authorList>
            <person name="Blissenbach B."/>
            <person name="Krut O."/>
            <person name="Tallon L."/>
            <person name="Sadzewicz L."/>
            <person name="Zhao X."/>
            <person name="Boylan J."/>
            <person name="Ott S."/>
            <person name="Bowen H."/>
            <person name="Vavikolanu K."/>
            <person name="Mehta A."/>
            <person name="Aluvathingal J."/>
            <person name="Nadendla S."/>
            <person name="Yan Y."/>
            <person name="Sichtig H."/>
        </authorList>
    </citation>
    <scope>NUCLEOTIDE SEQUENCE [LARGE SCALE GENOMIC DNA]</scope>
    <source>
        <strain evidence="3 4">FDAARGOS_1081</strain>
        <plasmid evidence="3 4">unnamed</plasmid>
    </source>
</reference>
<evidence type="ECO:0000313" key="4">
    <source>
        <dbReference type="Proteomes" id="UP000595237"/>
    </source>
</evidence>
<evidence type="ECO:0000256" key="1">
    <source>
        <dbReference type="ARBA" id="ARBA00010116"/>
    </source>
</evidence>
<evidence type="ECO:0000313" key="3">
    <source>
        <dbReference type="EMBL" id="QQU58018.1"/>
    </source>
</evidence>
<dbReference type="InterPro" id="IPR018392">
    <property type="entry name" value="LysM"/>
</dbReference>
<dbReference type="InterPro" id="IPR038177">
    <property type="entry name" value="IAT_beta_sf"/>
</dbReference>
<dbReference type="EMBL" id="CP068149">
    <property type="protein sequence ID" value="QQU58018.1"/>
    <property type="molecule type" value="Genomic_DNA"/>
</dbReference>
<keyword evidence="4" id="KW-1185">Reference proteome</keyword>
<dbReference type="InterPro" id="IPR036779">
    <property type="entry name" value="LysM_dom_sf"/>
</dbReference>
<proteinExistence type="inferred from homology"/>
<dbReference type="CDD" id="cd00118">
    <property type="entry name" value="LysM"/>
    <property type="match status" value="1"/>
</dbReference>
<dbReference type="SUPFAM" id="SSF49373">
    <property type="entry name" value="Invasin/intimin cell-adhesion fragments"/>
    <property type="match status" value="8"/>
</dbReference>
<dbReference type="Gene3D" id="2.60.40.10">
    <property type="entry name" value="Immunoglobulins"/>
    <property type="match status" value="14"/>
</dbReference>
<dbReference type="InterPro" id="IPR008964">
    <property type="entry name" value="Invasin/intimin_cell_adhesion"/>
</dbReference>
<dbReference type="InterPro" id="IPR024519">
    <property type="entry name" value="IAT_beta"/>
</dbReference>
<dbReference type="InterPro" id="IPR051715">
    <property type="entry name" value="Intimin-Invasin_domain"/>
</dbReference>
<dbReference type="Pfam" id="PF11924">
    <property type="entry name" value="IAT_beta"/>
    <property type="match status" value="1"/>
</dbReference>
<geneLocation type="plasmid" evidence="3 4">
    <name>unnamed</name>
</geneLocation>
<organism evidence="3 4">
    <name type="scientific">Serratia liquefaciens</name>
    <dbReference type="NCBI Taxonomy" id="614"/>
    <lineage>
        <taxon>Bacteria</taxon>
        <taxon>Pseudomonadati</taxon>
        <taxon>Pseudomonadota</taxon>
        <taxon>Gammaproteobacteria</taxon>
        <taxon>Enterobacterales</taxon>
        <taxon>Yersiniaceae</taxon>
        <taxon>Serratia</taxon>
    </lineage>
</organism>
<keyword evidence="3" id="KW-0614">Plasmid</keyword>
<evidence type="ECO:0000259" key="2">
    <source>
        <dbReference type="PROSITE" id="PS51782"/>
    </source>
</evidence>
<sequence>MATRPYTLAPGETVDMVAAHYNMTPDALRKLNQFRSFAHGWTQLRPGDELDVPLAPLPKVVWEGGAKSASASGDAQALRAAGLASRVGGFWASNPNGEAASSLARGMATSAVGGEIQQWLNQFGTARVQLDADKHFSLNNSQLDLLVPLHEQKDKLVFTQGSVHRTDERTQVNLGLGYRWFADDWMLGGNTFLDHDISRSHTRMGVGMEYWRDFLKLSANGYMRLSGWKDSPDLTDYEERPANGWDVRAQAWLPAMPQLGGKLTYEQYYGNEVGLFGKDNRQRDPHAITAGVNYTPVPLLTFNAEYRQGQSGQNDARLGVEMRYQLGGPWRQQLDPGAVSALRSLAGSRHDLVERNNNIVLEYRKKEVIRLHTTETVTGHAGEKKSLGVLINSKYGLARIDWAAPALLAAGGKIVHDGAERYSVVLPAYQTAPGAVNTYTVSGVAIDTHDNTSNRTETEVTVLAPIIDAANSQFSAAPNNIPADNNTTITLTLVAKDIQGNALSALQNNLVFVVRDAQGKLVNKDIMTQSTITESEQKGTYITTLKGTLPGTYTIFPEYNGTTVGALSCKVTFISTAPSVLHSTLTADKPQYTLGDTVTLTATLKTANDQLMDGQEEVLNQATMVLPGTSAVTLSWTRNGHGTYTASYVPGAVVSQATAATLKLAGWSTPVQSPAYGVQMGEASPQKSTLTADKSLYTVGDTVTLTATLKTANDQLMDGQEEVLNQATMVLPGTSAVTLSWTRNGHGTYTASYVPGAVVSPATAATLKLAGWSTPVQSPAYGVQMGEASPQKSTLTADKSLYTVGDTVTLTATLKTANDQLMDGQEEVLNQATMVLPGTSAVTLSWTRNGHGTYTASYVPGAVVSQATAATLKLAGWSTPVQSPAYGVQMGEASPQKSTLTADKLLYTVGDTVTLTATLKTANDQLMDGQEEVLNQATMVLPGTSAVTLSWTRKGHGTYTASYVPGAVVSQATAATLKLAGWSTPVQSPAYEVQMGEASPQKSTLTADKLLYTVGDTVTLTATLKTANDQLMDGQEEVLNQATMVLPGTSAVTLSWTRKGHGTYTASYVPNAVVSPATAATLKLAGWSTPVQSPAYEVQMGEASPQKSTLTADKLLYTVGDTVTLTATLKTANDQLMDGQEEVLNQATMVLPGTSAVTLSWTRNGHGTYTASYVPGAVVSQATAATLKLAGWSTPVQSPAYEVQMGEASPQKSTLTADKLLYTVGDTVTLTATLKTANDQLMDGQEEVLNQATMVLPGTSAVTLSWTRKGHGTYTASYVPNAVVSPATAATLKLTGWNASVQSPAYEVQMGDASPQKSTLTADKSLYTVGDTVTLTATLKTANDQLMDGQEEVLNQATMVLPGTSAVTLSWTRNGHGTYTASYVPNAVVSPATAATLKLTGWNASVQSPAYEVQMGDASPQKSTLTADKSLYTVGDTVTLTATLKTANDQLMDGQEEVLNQATMVLPGTSAVTLSWTRNGHGTYTASYVPNAVVSPATAATLKLTGWNASVQSPAYEVQMGEASPQKSTLTADKSLYTVGDTVTLTATLKTANDQLMDGQEEVLNQATMVLPGTSAVTLSWTRNGHGTYTASYVPNAVVSPATAATLKLTGWNASVQSPAYEVQMGEASPQKSTLTADKLLYTVGDTVTLTATLKTANDQLMDGQEEVLNQATMVLPGTSAVTLSWTRNGHGTYTASYVPGAVVSQATAATLKLAGWSTPVQSPAYEVQMGEASPQKSTLTADKLLYTVGDTVTLTATLKTANDQLMDGQEEVLNQATMVLPGTSAVTLSWTRKGHGTYTASYVPNAVVSPATAATLKLTGWNASVQSPAYEVQMGDASPQKSTLTADKSLYTVGDTVTLTATLKTANDQLMDGQEEVLNQATMVLPGTSAVTLSWTRNGHGTYTASYVPNAVVSQATAATLKLAGWSTPVQSPAYGVQMGGVVKIVTTAGKEYSPEQHFPKTGFNGASFKIMMSSDNKIFNFRISDGAGIASVSNDGVVTILGHSTGHVSVLISSKGSEMPNVKYDFTIESAYHIDSSVSVNSESYVLSRCSGLGGSLVSLKNNSDWPGGKFILSNDWGRLFLYKNGWEVKSIYAIESPEIVNESGNVYFLNTETNQTGELLEPTAGLLCKFK</sequence>
<feature type="domain" description="LysM" evidence="2">
    <location>
        <begin position="4"/>
        <end position="52"/>
    </location>
</feature>
<comment type="similarity">
    <text evidence="1">Belongs to the intimin/invasin family.</text>
</comment>
<dbReference type="Pfam" id="PF09134">
    <property type="entry name" value="Invasin_D3"/>
    <property type="match status" value="1"/>
</dbReference>
<dbReference type="InterPro" id="IPR013783">
    <property type="entry name" value="Ig-like_fold"/>
</dbReference>
<dbReference type="PANTHER" id="PTHR39576">
    <property type="entry name" value="ATTACHING AND EFFACING PROTEIN HOMOLOG-RELATED-RELATED"/>
    <property type="match status" value="1"/>
</dbReference>
<dbReference type="Gene3D" id="3.10.350.10">
    <property type="entry name" value="LysM domain"/>
    <property type="match status" value="1"/>
</dbReference>